<dbReference type="GO" id="GO:0005886">
    <property type="term" value="C:plasma membrane"/>
    <property type="evidence" value="ECO:0007669"/>
    <property type="project" value="UniProtKB-SubCell"/>
</dbReference>
<dbReference type="Proteomes" id="UP000694383">
    <property type="component" value="Unplaced"/>
</dbReference>
<dbReference type="SUPFAM" id="SSF49313">
    <property type="entry name" value="Cadherin-like"/>
    <property type="match status" value="2"/>
</dbReference>
<dbReference type="SMART" id="SM00112">
    <property type="entry name" value="CA"/>
    <property type="match status" value="2"/>
</dbReference>
<organism evidence="13 14">
    <name type="scientific">Oryzias sinensis</name>
    <name type="common">Chinese medaka</name>
    <dbReference type="NCBI Taxonomy" id="183150"/>
    <lineage>
        <taxon>Eukaryota</taxon>
        <taxon>Metazoa</taxon>
        <taxon>Chordata</taxon>
        <taxon>Craniata</taxon>
        <taxon>Vertebrata</taxon>
        <taxon>Euteleostomi</taxon>
        <taxon>Actinopterygii</taxon>
        <taxon>Neopterygii</taxon>
        <taxon>Teleostei</taxon>
        <taxon>Neoteleostei</taxon>
        <taxon>Acanthomorphata</taxon>
        <taxon>Ovalentaria</taxon>
        <taxon>Atherinomorphae</taxon>
        <taxon>Beloniformes</taxon>
        <taxon>Adrianichthyidae</taxon>
        <taxon>Oryziinae</taxon>
        <taxon>Oryzias</taxon>
    </lineage>
</organism>
<dbReference type="Pfam" id="PF00028">
    <property type="entry name" value="Cadherin"/>
    <property type="match status" value="2"/>
</dbReference>
<keyword evidence="3" id="KW-0812">Transmembrane</keyword>
<dbReference type="PANTHER" id="PTHR24028:SF296">
    <property type="entry name" value="PROTOCADHERIN 1 GAMMA 11 PRECURSOR-RELATED"/>
    <property type="match status" value="1"/>
</dbReference>
<keyword evidence="2" id="KW-1003">Cell membrane</keyword>
<reference evidence="13" key="1">
    <citation type="submission" date="2025-08" db="UniProtKB">
        <authorList>
            <consortium name="Ensembl"/>
        </authorList>
    </citation>
    <scope>IDENTIFICATION</scope>
</reference>
<feature type="domain" description="Cadherin" evidence="12">
    <location>
        <begin position="96"/>
        <end position="204"/>
    </location>
</feature>
<evidence type="ECO:0000313" key="14">
    <source>
        <dbReference type="Proteomes" id="UP000694383"/>
    </source>
</evidence>
<name>A0A8C7X7V8_9TELE</name>
<keyword evidence="8" id="KW-1133">Transmembrane helix</keyword>
<keyword evidence="5" id="KW-0677">Repeat</keyword>
<sequence length="318" mass="34960">MATGSVVGNVIKDLGLDLKRLRSGRARIFTEDGSEYVGLNVEKGTLVVAKRIDREELCQQLSPCSLHFQIILENPLELYRIDVEITDINDNVPNFSEREYNFQVSESALPGARYSLESAIDPDVAQNAVQTYKLSPSDHFKLNTVSRSDGTKYIEMVLLTSLDREKQEEHKLTLTAFDGGNPQKSGSVKIKVEVLDANDNAPVFSQSVYRVSVPENVLKGTAIVKVSATDNDKGANGEMTFSFSHRTDGAALLFNMNPHTGEITVSGVLDYEKTKQHEINIEVSDKGGLTDTSKVQIEVTDVNDNAPVINIISLSNPI</sequence>
<keyword evidence="14" id="KW-1185">Reference proteome</keyword>
<dbReference type="AlphaFoldDB" id="A0A8C7X7V8"/>
<dbReference type="InterPro" id="IPR015919">
    <property type="entry name" value="Cadherin-like_sf"/>
</dbReference>
<dbReference type="Ensembl" id="ENSOSIT00000009498.1">
    <property type="protein sequence ID" value="ENSOSIP00000008914.1"/>
    <property type="gene ID" value="ENSOSIG00000005693.1"/>
</dbReference>
<dbReference type="FunFam" id="2.60.40.60:FF:000006">
    <property type="entry name" value="Protocadherin alpha 2"/>
    <property type="match status" value="1"/>
</dbReference>
<dbReference type="GO" id="GO:0009653">
    <property type="term" value="P:anatomical structure morphogenesis"/>
    <property type="evidence" value="ECO:0007669"/>
    <property type="project" value="UniProtKB-ARBA"/>
</dbReference>
<evidence type="ECO:0000256" key="8">
    <source>
        <dbReference type="ARBA" id="ARBA00022989"/>
    </source>
</evidence>
<dbReference type="PANTHER" id="PTHR24028">
    <property type="entry name" value="CADHERIN-87A"/>
    <property type="match status" value="1"/>
</dbReference>
<dbReference type="GO" id="GO:0007156">
    <property type="term" value="P:homophilic cell adhesion via plasma membrane adhesion molecules"/>
    <property type="evidence" value="ECO:0007669"/>
    <property type="project" value="InterPro"/>
</dbReference>
<evidence type="ECO:0000256" key="3">
    <source>
        <dbReference type="ARBA" id="ARBA00022692"/>
    </source>
</evidence>
<dbReference type="Pfam" id="PF08266">
    <property type="entry name" value="Cadherin_2"/>
    <property type="match status" value="1"/>
</dbReference>
<dbReference type="PROSITE" id="PS50268">
    <property type="entry name" value="CADHERIN_2"/>
    <property type="match status" value="3"/>
</dbReference>
<dbReference type="FunFam" id="2.60.40.60:FF:000002">
    <property type="entry name" value="Protocadherin alpha 2"/>
    <property type="match status" value="1"/>
</dbReference>
<feature type="domain" description="Cadherin" evidence="12">
    <location>
        <begin position="29"/>
        <end position="95"/>
    </location>
</feature>
<keyword evidence="7" id="KW-0130">Cell adhesion</keyword>
<dbReference type="GeneTree" id="ENSGT00940000164468"/>
<proteinExistence type="predicted"/>
<evidence type="ECO:0000313" key="13">
    <source>
        <dbReference type="Ensembl" id="ENSOSIP00000008914.1"/>
    </source>
</evidence>
<dbReference type="InterPro" id="IPR020894">
    <property type="entry name" value="Cadherin_CS"/>
</dbReference>
<evidence type="ECO:0000256" key="9">
    <source>
        <dbReference type="ARBA" id="ARBA00023136"/>
    </source>
</evidence>
<keyword evidence="6 11" id="KW-0106">Calcium</keyword>
<dbReference type="PRINTS" id="PR00205">
    <property type="entry name" value="CADHERIN"/>
</dbReference>
<dbReference type="InterPro" id="IPR050174">
    <property type="entry name" value="Protocadherin/Cadherin-CA"/>
</dbReference>
<dbReference type="Gene3D" id="2.60.40.60">
    <property type="entry name" value="Cadherins"/>
    <property type="match status" value="3"/>
</dbReference>
<evidence type="ECO:0000256" key="1">
    <source>
        <dbReference type="ARBA" id="ARBA00004251"/>
    </source>
</evidence>
<dbReference type="InterPro" id="IPR013164">
    <property type="entry name" value="Cadherin_N"/>
</dbReference>
<evidence type="ECO:0000259" key="12">
    <source>
        <dbReference type="PROSITE" id="PS50268"/>
    </source>
</evidence>
<dbReference type="FunFam" id="2.60.40.60:FF:000007">
    <property type="entry name" value="Protocadherin alpha 2"/>
    <property type="match status" value="1"/>
</dbReference>
<dbReference type="CDD" id="cd11304">
    <property type="entry name" value="Cadherin_repeat"/>
    <property type="match status" value="2"/>
</dbReference>
<accession>A0A8C7X7V8</accession>
<protein>
    <recommendedName>
        <fullName evidence="12">Cadherin domain-containing protein</fullName>
    </recommendedName>
</protein>
<keyword evidence="10" id="KW-0325">Glycoprotein</keyword>
<evidence type="ECO:0000256" key="2">
    <source>
        <dbReference type="ARBA" id="ARBA00022475"/>
    </source>
</evidence>
<evidence type="ECO:0000256" key="4">
    <source>
        <dbReference type="ARBA" id="ARBA00022729"/>
    </source>
</evidence>
<dbReference type="PROSITE" id="PS00232">
    <property type="entry name" value="CADHERIN_1"/>
    <property type="match status" value="2"/>
</dbReference>
<evidence type="ECO:0000256" key="6">
    <source>
        <dbReference type="ARBA" id="ARBA00022837"/>
    </source>
</evidence>
<feature type="domain" description="Cadherin" evidence="12">
    <location>
        <begin position="205"/>
        <end position="309"/>
    </location>
</feature>
<keyword evidence="9" id="KW-0472">Membrane</keyword>
<reference evidence="13" key="2">
    <citation type="submission" date="2025-09" db="UniProtKB">
        <authorList>
            <consortium name="Ensembl"/>
        </authorList>
    </citation>
    <scope>IDENTIFICATION</scope>
</reference>
<dbReference type="GO" id="GO:0005509">
    <property type="term" value="F:calcium ion binding"/>
    <property type="evidence" value="ECO:0007669"/>
    <property type="project" value="UniProtKB-UniRule"/>
</dbReference>
<dbReference type="InterPro" id="IPR002126">
    <property type="entry name" value="Cadherin-like_dom"/>
</dbReference>
<evidence type="ECO:0000256" key="11">
    <source>
        <dbReference type="PROSITE-ProRule" id="PRU00043"/>
    </source>
</evidence>
<comment type="subcellular location">
    <subcellularLocation>
        <location evidence="1">Cell membrane</location>
        <topology evidence="1">Single-pass type I membrane protein</topology>
    </subcellularLocation>
</comment>
<evidence type="ECO:0000256" key="10">
    <source>
        <dbReference type="ARBA" id="ARBA00023180"/>
    </source>
</evidence>
<keyword evidence="4" id="KW-0732">Signal</keyword>
<evidence type="ECO:0000256" key="7">
    <source>
        <dbReference type="ARBA" id="ARBA00022889"/>
    </source>
</evidence>
<evidence type="ECO:0000256" key="5">
    <source>
        <dbReference type="ARBA" id="ARBA00022737"/>
    </source>
</evidence>